<evidence type="ECO:0000313" key="2">
    <source>
        <dbReference type="EMBL" id="ANE43120.1"/>
    </source>
</evidence>
<dbReference type="STRING" id="1182568.SU48_04325"/>
<evidence type="ECO:0000313" key="3">
    <source>
        <dbReference type="Proteomes" id="UP000077363"/>
    </source>
</evidence>
<sequence length="175" mass="18330">MPALPPVPAAAPSRAESELLALVNEFRTSGTLYGDASLRVGTCAAAFSPRPPLGSAAPLAAAAQSHANYLGFNPYSGHSEVGGRPYFTGIGPAERLQVAHLPNAFAGLWPHLAAWGETAAYGYPTARSVLAAWLASPLHCAVLMNPEMTHVGVAYMDSSAAINHHVWVQVFAAYH</sequence>
<feature type="domain" description="SCP" evidence="1">
    <location>
        <begin position="20"/>
        <end position="171"/>
    </location>
</feature>
<dbReference type="Gene3D" id="3.40.33.10">
    <property type="entry name" value="CAP"/>
    <property type="match status" value="1"/>
</dbReference>
<dbReference type="PATRIC" id="fig|1182568.3.peg.901"/>
<organism evidence="2 3">
    <name type="scientific">Deinococcus puniceus</name>
    <dbReference type="NCBI Taxonomy" id="1182568"/>
    <lineage>
        <taxon>Bacteria</taxon>
        <taxon>Thermotogati</taxon>
        <taxon>Deinococcota</taxon>
        <taxon>Deinococci</taxon>
        <taxon>Deinococcales</taxon>
        <taxon>Deinococcaceae</taxon>
        <taxon>Deinococcus</taxon>
    </lineage>
</organism>
<accession>A0A172T810</accession>
<evidence type="ECO:0000259" key="1">
    <source>
        <dbReference type="Pfam" id="PF00188"/>
    </source>
</evidence>
<dbReference type="KEGG" id="dpu:SU48_04325"/>
<dbReference type="SUPFAM" id="SSF55797">
    <property type="entry name" value="PR-1-like"/>
    <property type="match status" value="1"/>
</dbReference>
<dbReference type="AlphaFoldDB" id="A0A172T810"/>
<dbReference type="InterPro" id="IPR035940">
    <property type="entry name" value="CAP_sf"/>
</dbReference>
<dbReference type="Proteomes" id="UP000077363">
    <property type="component" value="Chromosome"/>
</dbReference>
<gene>
    <name evidence="2" type="ORF">SU48_04325</name>
</gene>
<dbReference type="PANTHER" id="PTHR31157">
    <property type="entry name" value="SCP DOMAIN-CONTAINING PROTEIN"/>
    <property type="match status" value="1"/>
</dbReference>
<dbReference type="EMBL" id="CP011387">
    <property type="protein sequence ID" value="ANE43120.1"/>
    <property type="molecule type" value="Genomic_DNA"/>
</dbReference>
<proteinExistence type="predicted"/>
<name>A0A172T810_9DEIO</name>
<dbReference type="CDD" id="cd05379">
    <property type="entry name" value="CAP_bacterial"/>
    <property type="match status" value="1"/>
</dbReference>
<keyword evidence="3" id="KW-1185">Reference proteome</keyword>
<dbReference type="InterPro" id="IPR014044">
    <property type="entry name" value="CAP_dom"/>
</dbReference>
<dbReference type="PANTHER" id="PTHR31157:SF1">
    <property type="entry name" value="SCP DOMAIN-CONTAINING PROTEIN"/>
    <property type="match status" value="1"/>
</dbReference>
<protein>
    <recommendedName>
        <fullName evidence="1">SCP domain-containing protein</fullName>
    </recommendedName>
</protein>
<reference evidence="2 3" key="1">
    <citation type="submission" date="2015-01" db="EMBL/GenBank/DDBJ databases">
        <title>Deinococcus puniceus/DY1/ whole genome sequencing.</title>
        <authorList>
            <person name="Kim M.K."/>
            <person name="Srinivasan S."/>
            <person name="Lee J.-J."/>
        </authorList>
    </citation>
    <scope>NUCLEOTIDE SEQUENCE [LARGE SCALE GENOMIC DNA]</scope>
    <source>
        <strain evidence="2 3">DY1</strain>
    </source>
</reference>
<dbReference type="Pfam" id="PF00188">
    <property type="entry name" value="CAP"/>
    <property type="match status" value="1"/>
</dbReference>